<feature type="transmembrane region" description="Helical" evidence="7">
    <location>
        <begin position="518"/>
        <end position="538"/>
    </location>
</feature>
<organism evidence="9 10">
    <name type="scientific">Nocardioides aurantiacus</name>
    <dbReference type="NCBI Taxonomy" id="86796"/>
    <lineage>
        <taxon>Bacteria</taxon>
        <taxon>Bacillati</taxon>
        <taxon>Actinomycetota</taxon>
        <taxon>Actinomycetes</taxon>
        <taxon>Propionibacteriales</taxon>
        <taxon>Nocardioidaceae</taxon>
        <taxon>Nocardioides</taxon>
    </lineage>
</organism>
<accession>A0A3N2CXI6</accession>
<feature type="domain" description="Protein kinase" evidence="8">
    <location>
        <begin position="17"/>
        <end position="268"/>
    </location>
</feature>
<dbReference type="Gene3D" id="1.10.510.10">
    <property type="entry name" value="Transferase(Phosphotransferase) domain 1"/>
    <property type="match status" value="1"/>
</dbReference>
<dbReference type="AlphaFoldDB" id="A0A3N2CXI6"/>
<dbReference type="EMBL" id="RKHO01000001">
    <property type="protein sequence ID" value="ROR92206.1"/>
    <property type="molecule type" value="Genomic_DNA"/>
</dbReference>
<evidence type="ECO:0000256" key="4">
    <source>
        <dbReference type="ARBA" id="ARBA00022840"/>
    </source>
</evidence>
<keyword evidence="3 9" id="KW-0418">Kinase</keyword>
<dbReference type="GO" id="GO:0005524">
    <property type="term" value="F:ATP binding"/>
    <property type="evidence" value="ECO:0007669"/>
    <property type="project" value="UniProtKB-UniRule"/>
</dbReference>
<keyword evidence="4 5" id="KW-0067">ATP-binding</keyword>
<feature type="region of interest" description="Disordered" evidence="6">
    <location>
        <begin position="364"/>
        <end position="413"/>
    </location>
</feature>
<evidence type="ECO:0000313" key="9">
    <source>
        <dbReference type="EMBL" id="ROR92206.1"/>
    </source>
</evidence>
<dbReference type="SUPFAM" id="SSF56112">
    <property type="entry name" value="Protein kinase-like (PK-like)"/>
    <property type="match status" value="1"/>
</dbReference>
<sequence length="595" mass="62627">MTSSARRDEPEEHVGPYRLLAQLGEGGMGVVHLAMAPDGSRVALKVLRPHVIGDREARERLALEVSSLRRIRSPRIAEIIDADPDGPMPYVVTRYVPGLSLYHHVDEEGPVQGRDLLHATACLAEALQAVHDVGVLHRDVKPTNVLMEGRSPVLIDFGLARVSDDPRLTRTGWLLGTPGYLAPEVLYGEDASAASDVHALAATLVFAATGRSPYGGGPWMGVMDRVRRGEHDLTGVPEPVAGLLTACLATEPHERPTLREIRDRVGQLQAGQEPRAARTGSRPAPAPEQWTMPFAAAGTAAAAAPDPAPEATPTGAPAAGHAAAPVAASYADPATTEIPAYREATPYQEPPAARPEAATQVLAPARPTPTSPPTTSPPTTSAPTTSVPQTDPTRATPLPAGPPPWLAPTPREASRPQRLLQLVGLGALAGSVVAYAPYLGTALVGLVVLVLRTASVTRQRHERRRRLRGRERWWDVPASVVASPGYAAVALVGAVSGVVVAAVVALAAFSVGYLLQQPLSTCLVLAGVGFVPTLWWGPGSQRLRETTRATVTRTARTEFVGWFVGVMALLGAAVVLGLLFSGGPNWAPGVGAPWR</sequence>
<dbReference type="RefSeq" id="WP_148077112.1">
    <property type="nucleotide sequence ID" value="NZ_RKHO01000001.1"/>
</dbReference>
<keyword evidence="2 5" id="KW-0547">Nucleotide-binding</keyword>
<dbReference type="Proteomes" id="UP000281738">
    <property type="component" value="Unassembled WGS sequence"/>
</dbReference>
<dbReference type="Pfam" id="PF00069">
    <property type="entry name" value="Pkinase"/>
    <property type="match status" value="1"/>
</dbReference>
<feature type="transmembrane region" description="Helical" evidence="7">
    <location>
        <begin position="473"/>
        <end position="506"/>
    </location>
</feature>
<dbReference type="InterPro" id="IPR011009">
    <property type="entry name" value="Kinase-like_dom_sf"/>
</dbReference>
<evidence type="ECO:0000256" key="5">
    <source>
        <dbReference type="PROSITE-ProRule" id="PRU10141"/>
    </source>
</evidence>
<feature type="transmembrane region" description="Helical" evidence="7">
    <location>
        <begin position="419"/>
        <end position="452"/>
    </location>
</feature>
<evidence type="ECO:0000256" key="2">
    <source>
        <dbReference type="ARBA" id="ARBA00022741"/>
    </source>
</evidence>
<dbReference type="InterPro" id="IPR008271">
    <property type="entry name" value="Ser/Thr_kinase_AS"/>
</dbReference>
<feature type="compositionally biased region" description="Pro residues" evidence="6">
    <location>
        <begin position="366"/>
        <end position="376"/>
    </location>
</feature>
<dbReference type="SMART" id="SM00220">
    <property type="entry name" value="S_TKc"/>
    <property type="match status" value="1"/>
</dbReference>
<dbReference type="InterPro" id="IPR000719">
    <property type="entry name" value="Prot_kinase_dom"/>
</dbReference>
<dbReference type="InterPro" id="IPR017441">
    <property type="entry name" value="Protein_kinase_ATP_BS"/>
</dbReference>
<dbReference type="PROSITE" id="PS00107">
    <property type="entry name" value="PROTEIN_KINASE_ATP"/>
    <property type="match status" value="1"/>
</dbReference>
<dbReference type="Gene3D" id="3.30.200.20">
    <property type="entry name" value="Phosphorylase Kinase, domain 1"/>
    <property type="match status" value="1"/>
</dbReference>
<feature type="compositionally biased region" description="Low complexity" evidence="6">
    <location>
        <begin position="293"/>
        <end position="320"/>
    </location>
</feature>
<dbReference type="OrthoDB" id="9762169at2"/>
<dbReference type="PROSITE" id="PS50011">
    <property type="entry name" value="PROTEIN_KINASE_DOM"/>
    <property type="match status" value="1"/>
</dbReference>
<evidence type="ECO:0000259" key="8">
    <source>
        <dbReference type="PROSITE" id="PS50011"/>
    </source>
</evidence>
<feature type="binding site" evidence="5">
    <location>
        <position position="45"/>
    </location>
    <ligand>
        <name>ATP</name>
        <dbReference type="ChEBI" id="CHEBI:30616"/>
    </ligand>
</feature>
<evidence type="ECO:0000256" key="7">
    <source>
        <dbReference type="SAM" id="Phobius"/>
    </source>
</evidence>
<keyword evidence="1" id="KW-0808">Transferase</keyword>
<reference evidence="9 10" key="1">
    <citation type="submission" date="2018-11" db="EMBL/GenBank/DDBJ databases">
        <title>Sequencing the genomes of 1000 actinobacteria strains.</title>
        <authorList>
            <person name="Klenk H.-P."/>
        </authorList>
    </citation>
    <scope>NUCLEOTIDE SEQUENCE [LARGE SCALE GENOMIC DNA]</scope>
    <source>
        <strain evidence="9 10">DSM 12652</strain>
    </source>
</reference>
<evidence type="ECO:0000256" key="6">
    <source>
        <dbReference type="SAM" id="MobiDB-lite"/>
    </source>
</evidence>
<evidence type="ECO:0000256" key="1">
    <source>
        <dbReference type="ARBA" id="ARBA00022679"/>
    </source>
</evidence>
<proteinExistence type="predicted"/>
<keyword evidence="10" id="KW-1185">Reference proteome</keyword>
<dbReference type="PROSITE" id="PS00108">
    <property type="entry name" value="PROTEIN_KINASE_ST"/>
    <property type="match status" value="1"/>
</dbReference>
<keyword evidence="7" id="KW-0472">Membrane</keyword>
<dbReference type="CDD" id="cd14014">
    <property type="entry name" value="STKc_PknB_like"/>
    <property type="match status" value="1"/>
</dbReference>
<dbReference type="PANTHER" id="PTHR43289:SF34">
    <property type="entry name" value="SERINE_THREONINE-PROTEIN KINASE YBDM-RELATED"/>
    <property type="match status" value="1"/>
</dbReference>
<feature type="compositionally biased region" description="Low complexity" evidence="6">
    <location>
        <begin position="377"/>
        <end position="398"/>
    </location>
</feature>
<keyword evidence="7" id="KW-1133">Transmembrane helix</keyword>
<evidence type="ECO:0000256" key="3">
    <source>
        <dbReference type="ARBA" id="ARBA00022777"/>
    </source>
</evidence>
<dbReference type="PANTHER" id="PTHR43289">
    <property type="entry name" value="MITOGEN-ACTIVATED PROTEIN KINASE KINASE KINASE 20-RELATED"/>
    <property type="match status" value="1"/>
</dbReference>
<dbReference type="GO" id="GO:0004674">
    <property type="term" value="F:protein serine/threonine kinase activity"/>
    <property type="evidence" value="ECO:0007669"/>
    <property type="project" value="UniProtKB-KW"/>
</dbReference>
<gene>
    <name evidence="9" type="ORF">EDD33_3092</name>
</gene>
<keyword evidence="7" id="KW-0812">Transmembrane</keyword>
<feature type="region of interest" description="Disordered" evidence="6">
    <location>
        <begin position="267"/>
        <end position="320"/>
    </location>
</feature>
<protein>
    <submittedName>
        <fullName evidence="9">Serine/threonine protein kinase</fullName>
    </submittedName>
</protein>
<comment type="caution">
    <text evidence="9">The sequence shown here is derived from an EMBL/GenBank/DDBJ whole genome shotgun (WGS) entry which is preliminary data.</text>
</comment>
<feature type="transmembrane region" description="Helical" evidence="7">
    <location>
        <begin position="559"/>
        <end position="580"/>
    </location>
</feature>
<name>A0A3N2CXI6_9ACTN</name>
<keyword evidence="9" id="KW-0723">Serine/threonine-protein kinase</keyword>
<evidence type="ECO:0000313" key="10">
    <source>
        <dbReference type="Proteomes" id="UP000281738"/>
    </source>
</evidence>